<sequence length="340" mass="37836">MKRVNGGEPLVESDFPQYLQPLYEHGWAFDLSREKYQVGDEPEHFSTLRRAFLFPNIAAVAAFTESTRSAPWGTILIFRNLTGDVILRSPHGVTRSTIRLAIETEAEYQKIVGGNFQPSTTLGPMSTEQTQALVHKKTPHKPRSVALHPITPVALPPAPPAPALPPPSVSFEDLETYIKPLVTNGWRIGGIKPMKPAFREATNALKNQPCMHRTYYFEDYASARHFLHAVTAAIPPPAPNSLAGVEVRLTSETLAVDIWSISELAEDEYKKYGISHIDIRFAIELENEFMKNWAVHARQVAPARKLPTTLYQLWGSSPRTVVLGGESSQSATEVDNECIE</sequence>
<dbReference type="EMBL" id="JARJCN010000006">
    <property type="protein sequence ID" value="KAJ7100039.1"/>
    <property type="molecule type" value="Genomic_DNA"/>
</dbReference>
<evidence type="ECO:0000313" key="2">
    <source>
        <dbReference type="Proteomes" id="UP001222325"/>
    </source>
</evidence>
<proteinExistence type="predicted"/>
<keyword evidence="2" id="KW-1185">Reference proteome</keyword>
<reference evidence="1" key="1">
    <citation type="submission" date="2023-03" db="EMBL/GenBank/DDBJ databases">
        <title>Massive genome expansion in bonnet fungi (Mycena s.s.) driven by repeated elements and novel gene families across ecological guilds.</title>
        <authorList>
            <consortium name="Lawrence Berkeley National Laboratory"/>
            <person name="Harder C.B."/>
            <person name="Miyauchi S."/>
            <person name="Viragh M."/>
            <person name="Kuo A."/>
            <person name="Thoen E."/>
            <person name="Andreopoulos B."/>
            <person name="Lu D."/>
            <person name="Skrede I."/>
            <person name="Drula E."/>
            <person name="Henrissat B."/>
            <person name="Morin E."/>
            <person name="Kohler A."/>
            <person name="Barry K."/>
            <person name="LaButti K."/>
            <person name="Morin E."/>
            <person name="Salamov A."/>
            <person name="Lipzen A."/>
            <person name="Mereny Z."/>
            <person name="Hegedus B."/>
            <person name="Baldrian P."/>
            <person name="Stursova M."/>
            <person name="Weitz H."/>
            <person name="Taylor A."/>
            <person name="Grigoriev I.V."/>
            <person name="Nagy L.G."/>
            <person name="Martin F."/>
            <person name="Kauserud H."/>
        </authorList>
    </citation>
    <scope>NUCLEOTIDE SEQUENCE</scope>
    <source>
        <strain evidence="1">CBHHK173m</strain>
    </source>
</reference>
<accession>A0AAD6UGW5</accession>
<protein>
    <submittedName>
        <fullName evidence="1">Uncharacterized protein</fullName>
    </submittedName>
</protein>
<dbReference type="AlphaFoldDB" id="A0AAD6UGW5"/>
<gene>
    <name evidence="1" type="ORF">B0H15DRAFT_796748</name>
</gene>
<organism evidence="1 2">
    <name type="scientific">Mycena belliarum</name>
    <dbReference type="NCBI Taxonomy" id="1033014"/>
    <lineage>
        <taxon>Eukaryota</taxon>
        <taxon>Fungi</taxon>
        <taxon>Dikarya</taxon>
        <taxon>Basidiomycota</taxon>
        <taxon>Agaricomycotina</taxon>
        <taxon>Agaricomycetes</taxon>
        <taxon>Agaricomycetidae</taxon>
        <taxon>Agaricales</taxon>
        <taxon>Marasmiineae</taxon>
        <taxon>Mycenaceae</taxon>
        <taxon>Mycena</taxon>
    </lineage>
</organism>
<evidence type="ECO:0000313" key="1">
    <source>
        <dbReference type="EMBL" id="KAJ7100039.1"/>
    </source>
</evidence>
<dbReference type="Proteomes" id="UP001222325">
    <property type="component" value="Unassembled WGS sequence"/>
</dbReference>
<comment type="caution">
    <text evidence="1">The sequence shown here is derived from an EMBL/GenBank/DDBJ whole genome shotgun (WGS) entry which is preliminary data.</text>
</comment>
<name>A0AAD6UGW5_9AGAR</name>